<organism evidence="15 16">
    <name type="scientific">Miscanthus lutarioriparius</name>
    <dbReference type="NCBI Taxonomy" id="422564"/>
    <lineage>
        <taxon>Eukaryota</taxon>
        <taxon>Viridiplantae</taxon>
        <taxon>Streptophyta</taxon>
        <taxon>Embryophyta</taxon>
        <taxon>Tracheophyta</taxon>
        <taxon>Spermatophyta</taxon>
        <taxon>Magnoliopsida</taxon>
        <taxon>Liliopsida</taxon>
        <taxon>Poales</taxon>
        <taxon>Poaceae</taxon>
        <taxon>PACMAD clade</taxon>
        <taxon>Panicoideae</taxon>
        <taxon>Andropogonodae</taxon>
        <taxon>Andropogoneae</taxon>
        <taxon>Saccharinae</taxon>
        <taxon>Miscanthus</taxon>
    </lineage>
</organism>
<evidence type="ECO:0000256" key="3">
    <source>
        <dbReference type="ARBA" id="ARBA00022692"/>
    </source>
</evidence>
<keyword evidence="8 12" id="KW-1133">Transmembrane helix</keyword>
<sequence length="999" mass="113446">MGRSAWAVRLASLLAFGLVLVSVEASIGDVDPRYRTCVKECQTTGIIGENVISHCQSKENDTSVGGSWYNQEQIYIQWKHLNCRTDCRYFCMMQREGERQSLGLSPVKYHGKWPFLRVSVFQEPLSAALSAVNLLIHFTGWLSFFLLVNYKLPLRPQTKRTYYEYTSLWHIYAILSMNAWFWSTIFHTRDIDLTEKLDYSSAVALLGYSLILSLLRAFNVKDEATRVMFAAPILAFVTTHILYLNFYELDYGWNMKVCVVMAVVQLLTWAVWAGVSRHPSRLKLWTVVFGGALAMLLELYDFPPYMGYADAHSLWHASTIPLTYLCWSFIKDDAIFRTSTLIKKANTGGVCEILSSPIQFCEIRQNNEHQRAHISHNTTVTMGVETIGTMSHTSRSVENEVPDQAVVDKARKNLITPEVGMIFQFEEHAYKMYNTYAGKFGFNIRKTESYTRRMYSEFEEEFKRQFTLSCELLETAGTNLTFFVKYMQSDRGATVVLNTEDSTITCSCRMFESIGLLCKHALRVFNMNGVYTLPSQYILPRWTKYAKTGFYIEKQGTEKGDLKTQASLISRQATSLALKYLSEMREKSKEAPPVPNENVREPLNGVISFKIPQVIKGPKNTRFKNAVEKKTGKKKKGAQKKGEDLKNNDVETRDEHTDPNQITCIETACNFIVSTGNQESAEGCRMDTDTSLQESAGVPDLASQRRPQEGLRCRCPGRRLREWRRTWRTTRSRAFLWFAHLTTNQAILDAAELATDPATGMELDLDETLAVNCVPFLHKLGGGGFRGRVVLFRGGGVRRRGLQGTTMKRLVSTALATRGLLRSRGLPSTTAVMSRPAFQQFMNYSSPQGGDPNANTNSTAARIAADPDTHQDFEPKIRSSDMSLHDIVAQDIKENPVLIYMKGFPESPMCGFSALAVKVLQQYGVPICGRDILGDLKLKESVKAHTRVNLRIFLGILRKEMNKKQMLMIYEAIHSRIPGYRLFDLAFWQKQNQDWMPDS</sequence>
<dbReference type="PANTHER" id="PTHR13148:SF0">
    <property type="entry name" value="POST-GPI ATTACHMENT TO PROTEINS FACTOR 3"/>
    <property type="match status" value="1"/>
</dbReference>
<feature type="domain" description="SWIM-type" evidence="14">
    <location>
        <begin position="493"/>
        <end position="529"/>
    </location>
</feature>
<dbReference type="OrthoDB" id="419770at2759"/>
<dbReference type="PANTHER" id="PTHR13148">
    <property type="entry name" value="PER1-RELATED"/>
    <property type="match status" value="1"/>
</dbReference>
<feature type="signal peptide" evidence="13">
    <location>
        <begin position="1"/>
        <end position="25"/>
    </location>
</feature>
<dbReference type="InterPro" id="IPR002109">
    <property type="entry name" value="Glutaredoxin"/>
</dbReference>
<evidence type="ECO:0000256" key="6">
    <source>
        <dbReference type="ARBA" id="ARBA00022771"/>
    </source>
</evidence>
<dbReference type="GO" id="GO:0016788">
    <property type="term" value="F:hydrolase activity, acting on ester bonds"/>
    <property type="evidence" value="ECO:0007669"/>
    <property type="project" value="TreeGrafter"/>
</dbReference>
<protein>
    <recommendedName>
        <fullName evidence="14">SWIM-type domain-containing protein</fullName>
    </recommendedName>
</protein>
<evidence type="ECO:0000259" key="14">
    <source>
        <dbReference type="PROSITE" id="PS50966"/>
    </source>
</evidence>
<keyword evidence="4" id="KW-0479">Metal-binding</keyword>
<feature type="transmembrane region" description="Helical" evidence="12">
    <location>
        <begin position="169"/>
        <end position="187"/>
    </location>
</feature>
<dbReference type="InterPro" id="IPR036249">
    <property type="entry name" value="Thioredoxin-like_sf"/>
</dbReference>
<comment type="caution">
    <text evidence="15">The sequence shown here is derived from an EMBL/GenBank/DDBJ whole genome shotgun (WGS) entry which is preliminary data.</text>
</comment>
<evidence type="ECO:0000256" key="2">
    <source>
        <dbReference type="ARBA" id="ARBA00022502"/>
    </source>
</evidence>
<dbReference type="Gene3D" id="3.40.30.10">
    <property type="entry name" value="Glutaredoxin"/>
    <property type="match status" value="1"/>
</dbReference>
<accession>A0A811R290</accession>
<dbReference type="PROSITE" id="PS51354">
    <property type="entry name" value="GLUTAREDOXIN_2"/>
    <property type="match status" value="1"/>
</dbReference>
<evidence type="ECO:0000256" key="5">
    <source>
        <dbReference type="ARBA" id="ARBA00022729"/>
    </source>
</evidence>
<dbReference type="Proteomes" id="UP000604825">
    <property type="component" value="Unassembled WGS sequence"/>
</dbReference>
<feature type="region of interest" description="Disordered" evidence="11">
    <location>
        <begin position="620"/>
        <end position="658"/>
    </location>
</feature>
<dbReference type="Pfam" id="PF04434">
    <property type="entry name" value="SWIM"/>
    <property type="match status" value="1"/>
</dbReference>
<dbReference type="SMART" id="SM00575">
    <property type="entry name" value="ZnF_PMZ"/>
    <property type="match status" value="1"/>
</dbReference>
<dbReference type="InterPro" id="IPR007527">
    <property type="entry name" value="Znf_SWIM"/>
</dbReference>
<feature type="chain" id="PRO_5032413987" description="SWIM-type domain-containing protein" evidence="13">
    <location>
        <begin position="26"/>
        <end position="999"/>
    </location>
</feature>
<evidence type="ECO:0000256" key="4">
    <source>
        <dbReference type="ARBA" id="ARBA00022723"/>
    </source>
</evidence>
<feature type="transmembrane region" description="Helical" evidence="12">
    <location>
        <begin position="253"/>
        <end position="275"/>
    </location>
</feature>
<dbReference type="GO" id="GO:0005789">
    <property type="term" value="C:endoplasmic reticulum membrane"/>
    <property type="evidence" value="ECO:0007669"/>
    <property type="project" value="TreeGrafter"/>
</dbReference>
<evidence type="ECO:0000256" key="13">
    <source>
        <dbReference type="SAM" id="SignalP"/>
    </source>
</evidence>
<feature type="transmembrane region" description="Helical" evidence="12">
    <location>
        <begin position="227"/>
        <end position="247"/>
    </location>
</feature>
<dbReference type="Pfam" id="PF04080">
    <property type="entry name" value="Per1"/>
    <property type="match status" value="1"/>
</dbReference>
<evidence type="ECO:0000256" key="1">
    <source>
        <dbReference type="ARBA" id="ARBA00004127"/>
    </source>
</evidence>
<evidence type="ECO:0000313" key="15">
    <source>
        <dbReference type="EMBL" id="CAD6263411.1"/>
    </source>
</evidence>
<feature type="transmembrane region" description="Helical" evidence="12">
    <location>
        <begin position="282"/>
        <end position="300"/>
    </location>
</feature>
<feature type="transmembrane region" description="Helical" evidence="12">
    <location>
        <begin position="125"/>
        <end position="148"/>
    </location>
</feature>
<evidence type="ECO:0000256" key="7">
    <source>
        <dbReference type="ARBA" id="ARBA00022833"/>
    </source>
</evidence>
<evidence type="ECO:0000256" key="9">
    <source>
        <dbReference type="ARBA" id="ARBA00023136"/>
    </source>
</evidence>
<reference evidence="15" key="1">
    <citation type="submission" date="2020-10" db="EMBL/GenBank/DDBJ databases">
        <authorList>
            <person name="Han B."/>
            <person name="Lu T."/>
            <person name="Zhao Q."/>
            <person name="Huang X."/>
            <person name="Zhao Y."/>
        </authorList>
    </citation>
    <scope>NUCLEOTIDE SEQUENCE</scope>
</reference>
<dbReference type="PROSITE" id="PS50966">
    <property type="entry name" value="ZF_SWIM"/>
    <property type="match status" value="1"/>
</dbReference>
<evidence type="ECO:0000256" key="12">
    <source>
        <dbReference type="SAM" id="Phobius"/>
    </source>
</evidence>
<keyword evidence="7" id="KW-0862">Zinc</keyword>
<evidence type="ECO:0000256" key="8">
    <source>
        <dbReference type="ARBA" id="ARBA00022989"/>
    </source>
</evidence>
<dbReference type="EMBL" id="CAJGYO010000012">
    <property type="protein sequence ID" value="CAD6263411.1"/>
    <property type="molecule type" value="Genomic_DNA"/>
</dbReference>
<dbReference type="InterPro" id="IPR006564">
    <property type="entry name" value="Znf_PMZ"/>
</dbReference>
<dbReference type="SUPFAM" id="SSF52833">
    <property type="entry name" value="Thioredoxin-like"/>
    <property type="match status" value="1"/>
</dbReference>
<dbReference type="Pfam" id="PF00462">
    <property type="entry name" value="Glutaredoxin"/>
    <property type="match status" value="1"/>
</dbReference>
<dbReference type="GO" id="GO:0008270">
    <property type="term" value="F:zinc ion binding"/>
    <property type="evidence" value="ECO:0007669"/>
    <property type="project" value="UniProtKB-KW"/>
</dbReference>
<dbReference type="AlphaFoldDB" id="A0A811R290"/>
<keyword evidence="5 13" id="KW-0732">Signal</keyword>
<feature type="compositionally biased region" description="Basic and acidic residues" evidence="11">
    <location>
        <begin position="640"/>
        <end position="658"/>
    </location>
</feature>
<name>A0A811R290_9POAL</name>
<feature type="transmembrane region" description="Helical" evidence="12">
    <location>
        <begin position="199"/>
        <end position="215"/>
    </location>
</feature>
<keyword evidence="16" id="KW-1185">Reference proteome</keyword>
<dbReference type="InterPro" id="IPR007217">
    <property type="entry name" value="Per1-like"/>
</dbReference>
<evidence type="ECO:0000313" key="16">
    <source>
        <dbReference type="Proteomes" id="UP000604825"/>
    </source>
</evidence>
<dbReference type="GO" id="GO:0006506">
    <property type="term" value="P:GPI anchor biosynthetic process"/>
    <property type="evidence" value="ECO:0007669"/>
    <property type="project" value="UniProtKB-KW"/>
</dbReference>
<keyword evidence="2" id="KW-0337">GPI-anchor biosynthesis</keyword>
<comment type="subcellular location">
    <subcellularLocation>
        <location evidence="1">Endomembrane system</location>
        <topology evidence="1">Multi-pass membrane protein</topology>
    </subcellularLocation>
</comment>
<keyword evidence="9 12" id="KW-0472">Membrane</keyword>
<keyword evidence="3 12" id="KW-0812">Transmembrane</keyword>
<keyword evidence="6 10" id="KW-0863">Zinc-finger</keyword>
<evidence type="ECO:0000256" key="10">
    <source>
        <dbReference type="PROSITE-ProRule" id="PRU00325"/>
    </source>
</evidence>
<proteinExistence type="predicted"/>
<gene>
    <name evidence="15" type="ORF">NCGR_LOCUS46716</name>
</gene>
<evidence type="ECO:0000256" key="11">
    <source>
        <dbReference type="SAM" id="MobiDB-lite"/>
    </source>
</evidence>